<dbReference type="RefSeq" id="YP_010768825.1">
    <property type="nucleotide sequence ID" value="NC_073800.1"/>
</dbReference>
<sequence>MSFNPSSPVTGGAQTGLTSPTYTLVADTPPAPNAKQYAITALGGTQTGVDTHSVARPFTLTMFKPLVARILGLVNPVTGRLGSVPRNVYTVITRKGVTPLAGQASETMVIETRMSVPAGADVADAPNIRAALSLHFGALWAQSAGIGDTDVTGIL</sequence>
<protein>
    <submittedName>
        <fullName evidence="2">Coat protein</fullName>
    </submittedName>
</protein>
<evidence type="ECO:0000256" key="1">
    <source>
        <dbReference type="SAM" id="MobiDB-lite"/>
    </source>
</evidence>
<dbReference type="Proteomes" id="UP000680092">
    <property type="component" value="Segment"/>
</dbReference>
<evidence type="ECO:0000313" key="3">
    <source>
        <dbReference type="Proteomes" id="UP000680092"/>
    </source>
</evidence>
<keyword evidence="3" id="KW-1185">Reference proteome</keyword>
<accession>A0A8S5L444</accession>
<dbReference type="EMBL" id="BK014123">
    <property type="protein sequence ID" value="DAD52502.1"/>
    <property type="molecule type" value="Genomic_RNA"/>
</dbReference>
<gene>
    <name evidence="2" type="primary">SRR5467091_2_2</name>
</gene>
<feature type="region of interest" description="Disordered" evidence="1">
    <location>
        <begin position="1"/>
        <end position="26"/>
    </location>
</feature>
<keyword evidence="2" id="KW-0167">Capsid protein</keyword>
<organism evidence="2 3">
    <name type="scientific">ssRNA phage SRR5467091_2</name>
    <dbReference type="NCBI Taxonomy" id="2786467"/>
    <lineage>
        <taxon>Viruses</taxon>
        <taxon>Riboviria</taxon>
        <taxon>Orthornavirae</taxon>
        <taxon>Lenarviricota</taxon>
        <taxon>Leviviricetes</taxon>
        <taxon>Norzivirales</taxon>
        <taxon>Atkinsviridae</taxon>
        <taxon>Lahcomavirus</taxon>
        <taxon>Lahcomavirus asienecus</taxon>
    </lineage>
</organism>
<proteinExistence type="predicted"/>
<dbReference type="GeneID" id="80397025"/>
<dbReference type="GO" id="GO:0019028">
    <property type="term" value="C:viral capsid"/>
    <property type="evidence" value="ECO:0007669"/>
    <property type="project" value="UniProtKB-KW"/>
</dbReference>
<dbReference type="KEGG" id="vg:80397025"/>
<reference evidence="2" key="1">
    <citation type="submission" date="2020-09" db="EMBL/GenBank/DDBJ databases">
        <title>Leviviricetes taxonomy.</title>
        <authorList>
            <person name="Stockdale S.R."/>
            <person name="Callanan J."/>
            <person name="Adriaenssens E.M."/>
            <person name="Kuhn J.H."/>
            <person name="Rumnieks J."/>
            <person name="Shkoporov A."/>
            <person name="Draper L.A."/>
            <person name="Ross P."/>
            <person name="Hill C."/>
        </authorList>
    </citation>
    <scope>NUCLEOTIDE SEQUENCE</scope>
</reference>
<name>A0A8S5L444_9VIRU</name>
<keyword evidence="2" id="KW-0946">Virion</keyword>
<evidence type="ECO:0000313" key="2">
    <source>
        <dbReference type="EMBL" id="DAD52502.1"/>
    </source>
</evidence>